<proteinExistence type="predicted"/>
<accession>A0A8S5T0D6</accession>
<evidence type="ECO:0000313" key="1">
    <source>
        <dbReference type="EMBL" id="DAF56407.1"/>
    </source>
</evidence>
<reference evidence="1" key="1">
    <citation type="journal article" date="2021" name="Proc. Natl. Acad. Sci. U.S.A.">
        <title>A Catalog of Tens of Thousands of Viruses from Human Metagenomes Reveals Hidden Associations with Chronic Diseases.</title>
        <authorList>
            <person name="Tisza M.J."/>
            <person name="Buck C.B."/>
        </authorList>
    </citation>
    <scope>NUCLEOTIDE SEQUENCE</scope>
    <source>
        <strain evidence="1">Ct0Qb19</strain>
    </source>
</reference>
<dbReference type="EMBL" id="BK032715">
    <property type="protein sequence ID" value="DAF56407.1"/>
    <property type="molecule type" value="Genomic_DNA"/>
</dbReference>
<organism evidence="1">
    <name type="scientific">Myoviridae sp. ct0Qb19</name>
    <dbReference type="NCBI Taxonomy" id="2827653"/>
    <lineage>
        <taxon>Viruses</taxon>
        <taxon>Duplodnaviria</taxon>
        <taxon>Heunggongvirae</taxon>
        <taxon>Uroviricota</taxon>
        <taxon>Caudoviricetes</taxon>
    </lineage>
</organism>
<name>A0A8S5T0D6_9CAUD</name>
<protein>
    <submittedName>
        <fullName evidence="1">Uncharacterized protein</fullName>
    </submittedName>
</protein>
<sequence length="394" mass="43536">MVAARRKRWKALNEFVKEIASTMKQSKTKAYDTVAKVLRVDEKTAYVHIDGGADETPAQMAINCKAGDSVKIRVSGGKAWLTGNLTSPPTDDTAAEKVKQSHERFKKGTAKNFWLQNKKIVNAAKTATNFIDYINGVGLIVGDMRGNTLKQNTLLDAYGMAVRNGNSEIVRFGTAPIVITNTDGDKTYDGSGSVMRSDRNIVVSTQQTNDQNDVHKGGKAALELYYDKTKDVTGLSLTVKGGSTYGDLYESMGTGMYVDNNHIQVVSDDVECILGKNNILWDANGVGYWMLAEHKFTLNEPISMQPTGAVFIWSHYSNGACDNWWWTSFFVPKQHVAWRPGDGMLMSNPYYGLNKYLYIGDTFIQGTDNNKSNNAQNGIPVNNQGFVLRYVLGV</sequence>